<evidence type="ECO:0000313" key="1">
    <source>
        <dbReference type="EMBL" id="GBO04213.1"/>
    </source>
</evidence>
<comment type="caution">
    <text evidence="1">The sequence shown here is derived from an EMBL/GenBank/DDBJ whole genome shotgun (WGS) entry which is preliminary data.</text>
</comment>
<sequence>MLQFTRGQNYLYKRVFLSSLLVRRGKAVKLKCFGFYISHEVGGRDGLVVKGIGPRAPGSGPAGFRLKPESTEDCRVLGLLHVKSRRAPQTFSLAGVVRKLERRCQPGVLVI</sequence>
<dbReference type="EMBL" id="BGPR01031253">
    <property type="protein sequence ID" value="GBO04213.1"/>
    <property type="molecule type" value="Genomic_DNA"/>
</dbReference>
<keyword evidence="2" id="KW-1185">Reference proteome</keyword>
<evidence type="ECO:0000313" key="2">
    <source>
        <dbReference type="Proteomes" id="UP000499080"/>
    </source>
</evidence>
<dbReference type="Proteomes" id="UP000499080">
    <property type="component" value="Unassembled WGS sequence"/>
</dbReference>
<protein>
    <submittedName>
        <fullName evidence="1">Uncharacterized protein</fullName>
    </submittedName>
</protein>
<accession>A0A4Y2TUE5</accession>
<proteinExistence type="predicted"/>
<name>A0A4Y2TUE5_ARAVE</name>
<gene>
    <name evidence="1" type="ORF">AVEN_90040_1</name>
</gene>
<reference evidence="1 2" key="1">
    <citation type="journal article" date="2019" name="Sci. Rep.">
        <title>Orb-weaving spider Araneus ventricosus genome elucidates the spidroin gene catalogue.</title>
        <authorList>
            <person name="Kono N."/>
            <person name="Nakamura H."/>
            <person name="Ohtoshi R."/>
            <person name="Moran D.A.P."/>
            <person name="Shinohara A."/>
            <person name="Yoshida Y."/>
            <person name="Fujiwara M."/>
            <person name="Mori M."/>
            <person name="Tomita M."/>
            <person name="Arakawa K."/>
        </authorList>
    </citation>
    <scope>NUCLEOTIDE SEQUENCE [LARGE SCALE GENOMIC DNA]</scope>
</reference>
<organism evidence="1 2">
    <name type="scientific">Araneus ventricosus</name>
    <name type="common">Orbweaver spider</name>
    <name type="synonym">Epeira ventricosa</name>
    <dbReference type="NCBI Taxonomy" id="182803"/>
    <lineage>
        <taxon>Eukaryota</taxon>
        <taxon>Metazoa</taxon>
        <taxon>Ecdysozoa</taxon>
        <taxon>Arthropoda</taxon>
        <taxon>Chelicerata</taxon>
        <taxon>Arachnida</taxon>
        <taxon>Araneae</taxon>
        <taxon>Araneomorphae</taxon>
        <taxon>Entelegynae</taxon>
        <taxon>Araneoidea</taxon>
        <taxon>Araneidae</taxon>
        <taxon>Araneus</taxon>
    </lineage>
</organism>
<dbReference type="AlphaFoldDB" id="A0A4Y2TUE5"/>